<dbReference type="Gene3D" id="3.10.450.50">
    <property type="match status" value="1"/>
</dbReference>
<dbReference type="Proteomes" id="UP001165679">
    <property type="component" value="Unassembled WGS sequence"/>
</dbReference>
<dbReference type="RefSeq" id="WP_264716128.1">
    <property type="nucleotide sequence ID" value="NZ_JAPDNT010000031.1"/>
</dbReference>
<reference evidence="2" key="1">
    <citation type="submission" date="2022-09" db="EMBL/GenBank/DDBJ databases">
        <title>Rhodovastum sp. nov. RN2-1 isolated from soil in Seongnam, South Korea.</title>
        <authorList>
            <person name="Le N.T."/>
        </authorList>
    </citation>
    <scope>NUCLEOTIDE SEQUENCE</scope>
    <source>
        <strain evidence="2">RN2-1</strain>
    </source>
</reference>
<dbReference type="EMBL" id="JAPDNT010000031">
    <property type="protein sequence ID" value="MCW3477197.1"/>
    <property type="molecule type" value="Genomic_DNA"/>
</dbReference>
<evidence type="ECO:0000259" key="1">
    <source>
        <dbReference type="Pfam" id="PF13474"/>
    </source>
</evidence>
<feature type="domain" description="SnoaL-like" evidence="1">
    <location>
        <begin position="27"/>
        <end position="131"/>
    </location>
</feature>
<organism evidence="2 3">
    <name type="scientific">Limobrevibacterium gyesilva</name>
    <dbReference type="NCBI Taxonomy" id="2991712"/>
    <lineage>
        <taxon>Bacteria</taxon>
        <taxon>Pseudomonadati</taxon>
        <taxon>Pseudomonadota</taxon>
        <taxon>Alphaproteobacteria</taxon>
        <taxon>Acetobacterales</taxon>
        <taxon>Acetobacteraceae</taxon>
        <taxon>Limobrevibacterium</taxon>
    </lineage>
</organism>
<reference evidence="2" key="2">
    <citation type="submission" date="2022-10" db="EMBL/GenBank/DDBJ databases">
        <authorList>
            <person name="Trinh H.N."/>
        </authorList>
    </citation>
    <scope>NUCLEOTIDE SEQUENCE</scope>
    <source>
        <strain evidence="2">RN2-1</strain>
    </source>
</reference>
<accession>A0AA42CJS8</accession>
<gene>
    <name evidence="2" type="ORF">OL599_21730</name>
</gene>
<dbReference type="InterPro" id="IPR032710">
    <property type="entry name" value="NTF2-like_dom_sf"/>
</dbReference>
<sequence length="142" mass="15948">MTRITGSQQRDKEVLTSIVKEMAQSMTGAQSTKHWSEDALWFDIPAFASRGIQPALKMFDRVFSGFKSCKIDILEEDVVINGDMGIVCTIQRVNIVLKSGDTKQALVRQTDCFERRGGEWWLIHEHASFPAGGEWDGKIITA</sequence>
<name>A0AA42CJS8_9PROT</name>
<dbReference type="InterPro" id="IPR037401">
    <property type="entry name" value="SnoaL-like"/>
</dbReference>
<evidence type="ECO:0000313" key="3">
    <source>
        <dbReference type="Proteomes" id="UP001165679"/>
    </source>
</evidence>
<proteinExistence type="predicted"/>
<dbReference type="SUPFAM" id="SSF54427">
    <property type="entry name" value="NTF2-like"/>
    <property type="match status" value="1"/>
</dbReference>
<dbReference type="AlphaFoldDB" id="A0AA42CJS8"/>
<keyword evidence="3" id="KW-1185">Reference proteome</keyword>
<dbReference type="Pfam" id="PF13474">
    <property type="entry name" value="SnoaL_3"/>
    <property type="match status" value="1"/>
</dbReference>
<comment type="caution">
    <text evidence="2">The sequence shown here is derived from an EMBL/GenBank/DDBJ whole genome shotgun (WGS) entry which is preliminary data.</text>
</comment>
<protein>
    <submittedName>
        <fullName evidence="2">Nuclear transport factor 2 family protein</fullName>
    </submittedName>
</protein>
<evidence type="ECO:0000313" key="2">
    <source>
        <dbReference type="EMBL" id="MCW3477197.1"/>
    </source>
</evidence>